<sequence>TALVLNLFGGYILASIVNPYVLEEKEDELIIEENKEQTFFQMLGEYILDGFHVAITVAAMLIGFVALIAMINAIFHGIFGITFQELLGYFFAPLAFLSGISWKEAVDAASIMASNLLTNAIVSLRDLTDGH</sequence>
<dbReference type="PANTHER" id="PTHR10590">
    <property type="entry name" value="SODIUM/NUCLEOSIDE COTRANSPORTER"/>
    <property type="match status" value="1"/>
</dbReference>
<keyword evidence="1" id="KW-0812">Transmembrane</keyword>
<evidence type="ECO:0000256" key="1">
    <source>
        <dbReference type="SAM" id="Phobius"/>
    </source>
</evidence>
<dbReference type="Proteomes" id="UP000224303">
    <property type="component" value="Unassembled WGS sequence"/>
</dbReference>
<accession>A0A2G0E5U4</accession>
<dbReference type="GO" id="GO:0015293">
    <property type="term" value="F:symporter activity"/>
    <property type="evidence" value="ECO:0007669"/>
    <property type="project" value="TreeGrafter"/>
</dbReference>
<keyword evidence="1" id="KW-1133">Transmembrane helix</keyword>
<comment type="caution">
    <text evidence="3">The sequence shown here is derived from an EMBL/GenBank/DDBJ whole genome shotgun (WGS) entry which is preliminary data.</text>
</comment>
<dbReference type="Pfam" id="PF07662">
    <property type="entry name" value="Nucleos_tra2_C"/>
    <property type="match status" value="1"/>
</dbReference>
<dbReference type="RefSeq" id="WP_301182199.1">
    <property type="nucleotide sequence ID" value="NZ_PCGC01000677.1"/>
</dbReference>
<dbReference type="EMBL" id="PCGC01000677">
    <property type="protein sequence ID" value="PHL19847.1"/>
    <property type="molecule type" value="Genomic_DNA"/>
</dbReference>
<dbReference type="AlphaFoldDB" id="A0A2G0E5U4"/>
<dbReference type="GO" id="GO:0005886">
    <property type="term" value="C:plasma membrane"/>
    <property type="evidence" value="ECO:0007669"/>
    <property type="project" value="TreeGrafter"/>
</dbReference>
<feature type="domain" description="Concentrative nucleoside transporter C-terminal" evidence="2">
    <location>
        <begin position="1"/>
        <end position="128"/>
    </location>
</feature>
<feature type="transmembrane region" description="Helical" evidence="1">
    <location>
        <begin position="86"/>
        <end position="102"/>
    </location>
</feature>
<dbReference type="PANTHER" id="PTHR10590:SF13">
    <property type="entry name" value="NUCLEOSIDE PERMEASE NUPC"/>
    <property type="match status" value="1"/>
</dbReference>
<keyword evidence="1" id="KW-0472">Membrane</keyword>
<organism evidence="3 4">
    <name type="scientific">Enterococcus faecium</name>
    <name type="common">Streptococcus faecium</name>
    <dbReference type="NCBI Taxonomy" id="1352"/>
    <lineage>
        <taxon>Bacteria</taxon>
        <taxon>Bacillati</taxon>
        <taxon>Bacillota</taxon>
        <taxon>Bacilli</taxon>
        <taxon>Lactobacillales</taxon>
        <taxon>Enterococcaceae</taxon>
        <taxon>Enterococcus</taxon>
    </lineage>
</organism>
<protein>
    <submittedName>
        <fullName evidence="3">NupC/NupG family nucleoside CNT transporter</fullName>
    </submittedName>
</protein>
<reference evidence="3 4" key="1">
    <citation type="submission" date="2017-10" db="EMBL/GenBank/DDBJ databases">
        <title>Draft genomes of the Enterococcus faecium isolated from human feces before and after Helicobacter pylori eradication therapy.</title>
        <authorList>
            <person name="Prianichniikov N.A."/>
            <person name="Glushchenko O.E."/>
            <person name="Malakhova M.V."/>
        </authorList>
    </citation>
    <scope>NUCLEOTIDE SEQUENCE [LARGE SCALE GENOMIC DNA]</scope>
    <source>
        <strain evidence="3 4">Hp_5-7</strain>
    </source>
</reference>
<evidence type="ECO:0000313" key="3">
    <source>
        <dbReference type="EMBL" id="PHL19847.1"/>
    </source>
</evidence>
<feature type="non-terminal residue" evidence="3">
    <location>
        <position position="1"/>
    </location>
</feature>
<evidence type="ECO:0000259" key="2">
    <source>
        <dbReference type="Pfam" id="PF07662"/>
    </source>
</evidence>
<name>A0A2G0E5U4_ENTFC</name>
<proteinExistence type="predicted"/>
<dbReference type="InterPro" id="IPR008276">
    <property type="entry name" value="C_nuclsd_transpt"/>
</dbReference>
<dbReference type="GO" id="GO:0005337">
    <property type="term" value="F:nucleoside transmembrane transporter activity"/>
    <property type="evidence" value="ECO:0007669"/>
    <property type="project" value="InterPro"/>
</dbReference>
<feature type="non-terminal residue" evidence="3">
    <location>
        <position position="131"/>
    </location>
</feature>
<evidence type="ECO:0000313" key="4">
    <source>
        <dbReference type="Proteomes" id="UP000224303"/>
    </source>
</evidence>
<dbReference type="InterPro" id="IPR011657">
    <property type="entry name" value="CNT_C_dom"/>
</dbReference>
<feature type="transmembrane region" description="Helical" evidence="1">
    <location>
        <begin position="51"/>
        <end position="74"/>
    </location>
</feature>
<gene>
    <name evidence="3" type="ORF">CQR37_17950</name>
</gene>